<accession>A0AAW7PMN7</accession>
<dbReference type="InterPro" id="IPR014729">
    <property type="entry name" value="Rossmann-like_a/b/a_fold"/>
</dbReference>
<feature type="binding site" evidence="9">
    <location>
        <position position="89"/>
    </location>
    <ligand>
        <name>L-glutamine</name>
        <dbReference type="ChEBI" id="CHEBI:58359"/>
    </ligand>
</feature>
<evidence type="ECO:0000256" key="5">
    <source>
        <dbReference type="ARBA" id="ARBA00022840"/>
    </source>
</evidence>
<dbReference type="CDD" id="cd00712">
    <property type="entry name" value="AsnB"/>
    <property type="match status" value="1"/>
</dbReference>
<comment type="pathway">
    <text evidence="1">Amino-acid biosynthesis; L-asparagine biosynthesis; L-asparagine from L-aspartate (L-Gln route): step 1/1.</text>
</comment>
<organism evidence="12 13">
    <name type="scientific">Aliarcobacter butzleri</name>
    <dbReference type="NCBI Taxonomy" id="28197"/>
    <lineage>
        <taxon>Bacteria</taxon>
        <taxon>Pseudomonadati</taxon>
        <taxon>Campylobacterota</taxon>
        <taxon>Epsilonproteobacteria</taxon>
        <taxon>Campylobacterales</taxon>
        <taxon>Arcobacteraceae</taxon>
        <taxon>Aliarcobacter</taxon>
    </lineage>
</organism>
<dbReference type="AlphaFoldDB" id="A0AAW7PMN7"/>
<reference evidence="12" key="1">
    <citation type="submission" date="2022-12" db="EMBL/GenBank/DDBJ databases">
        <authorList>
            <person name="Uljanovas D."/>
        </authorList>
    </citation>
    <scope>NUCLEOTIDE SEQUENCE</scope>
    <source>
        <strain evidence="12">RCM39</strain>
    </source>
</reference>
<dbReference type="SUPFAM" id="SSF56235">
    <property type="entry name" value="N-terminal nucleophile aminohydrolases (Ntn hydrolases)"/>
    <property type="match status" value="1"/>
</dbReference>
<evidence type="ECO:0000313" key="12">
    <source>
        <dbReference type="EMBL" id="MDN5062701.1"/>
    </source>
</evidence>
<evidence type="ECO:0000256" key="1">
    <source>
        <dbReference type="ARBA" id="ARBA00005187"/>
    </source>
</evidence>
<feature type="domain" description="Glutamine amidotransferase type-2" evidence="11">
    <location>
        <begin position="2"/>
        <end position="201"/>
    </location>
</feature>
<comment type="similarity">
    <text evidence="2">Belongs to the asparagine synthetase family.</text>
</comment>
<proteinExistence type="inferred from homology"/>
<evidence type="ECO:0000256" key="2">
    <source>
        <dbReference type="ARBA" id="ARBA00005752"/>
    </source>
</evidence>
<feature type="binding site" evidence="9">
    <location>
        <position position="280"/>
    </location>
    <ligand>
        <name>ATP</name>
        <dbReference type="ChEBI" id="CHEBI:30616"/>
    </ligand>
</feature>
<dbReference type="EC" id="6.3.5.4" evidence="3"/>
<evidence type="ECO:0000259" key="11">
    <source>
        <dbReference type="PROSITE" id="PS51278"/>
    </source>
</evidence>
<evidence type="ECO:0000256" key="10">
    <source>
        <dbReference type="PIRSR" id="PIRSR001589-3"/>
    </source>
</evidence>
<dbReference type="PANTHER" id="PTHR43284">
    <property type="entry name" value="ASPARAGINE SYNTHETASE (GLUTAMINE-HYDROLYZING)"/>
    <property type="match status" value="1"/>
</dbReference>
<keyword evidence="5 9" id="KW-0067">ATP-binding</keyword>
<dbReference type="Gene3D" id="3.60.20.10">
    <property type="entry name" value="Glutamine Phosphoribosylpyrophosphate, subunit 1, domain 1"/>
    <property type="match status" value="1"/>
</dbReference>
<dbReference type="GO" id="GO:0004066">
    <property type="term" value="F:asparagine synthase (glutamine-hydrolyzing) activity"/>
    <property type="evidence" value="ECO:0007669"/>
    <property type="project" value="UniProtKB-EC"/>
</dbReference>
<dbReference type="PROSITE" id="PS51278">
    <property type="entry name" value="GATASE_TYPE_2"/>
    <property type="match status" value="1"/>
</dbReference>
<keyword evidence="8" id="KW-0028">Amino-acid biosynthesis</keyword>
<evidence type="ECO:0000256" key="7">
    <source>
        <dbReference type="ARBA" id="ARBA00048741"/>
    </source>
</evidence>
<dbReference type="Gene3D" id="3.40.50.620">
    <property type="entry name" value="HUPs"/>
    <property type="match status" value="1"/>
</dbReference>
<evidence type="ECO:0000256" key="9">
    <source>
        <dbReference type="PIRSR" id="PIRSR001589-2"/>
    </source>
</evidence>
<dbReference type="InterPro" id="IPR006426">
    <property type="entry name" value="Asn_synth_AEB"/>
</dbReference>
<feature type="site" description="Important for beta-aspartyl-AMP intermediate formation" evidence="10">
    <location>
        <position position="353"/>
    </location>
</feature>
<keyword evidence="12" id="KW-0436">Ligase</keyword>
<reference evidence="12" key="2">
    <citation type="journal article" date="2023" name="Microorganisms">
        <title>Genomic Characterization of Arcobacter butzleri Strains Isolated from Various Sources in Lithuania.</title>
        <authorList>
            <person name="Uljanovas D."/>
            <person name="Golz G."/>
            <person name="Fleischmann S."/>
            <person name="Kudirkiene E."/>
            <person name="Kasetiene N."/>
            <person name="Grineviciene A."/>
            <person name="Tamuleviciene E."/>
            <person name="Aksomaitiene J."/>
            <person name="Alter T."/>
            <person name="Malakauskas M."/>
        </authorList>
    </citation>
    <scope>NUCLEOTIDE SEQUENCE</scope>
    <source>
        <strain evidence="12">RCM39</strain>
    </source>
</reference>
<dbReference type="GO" id="GO:0005829">
    <property type="term" value="C:cytosol"/>
    <property type="evidence" value="ECO:0007669"/>
    <property type="project" value="TreeGrafter"/>
</dbReference>
<dbReference type="Pfam" id="PF13537">
    <property type="entry name" value="GATase_7"/>
    <property type="match status" value="1"/>
</dbReference>
<dbReference type="PIRSF" id="PIRSF001589">
    <property type="entry name" value="Asn_synthetase_glu-h"/>
    <property type="match status" value="1"/>
</dbReference>
<gene>
    <name evidence="12" type="primary">asnB</name>
    <name evidence="12" type="ORF">O8C91_00685</name>
</gene>
<evidence type="ECO:0000256" key="4">
    <source>
        <dbReference type="ARBA" id="ARBA00022741"/>
    </source>
</evidence>
<name>A0AAW7PMN7_9BACT</name>
<dbReference type="PANTHER" id="PTHR43284:SF1">
    <property type="entry name" value="ASPARAGINE SYNTHETASE"/>
    <property type="match status" value="1"/>
</dbReference>
<evidence type="ECO:0000256" key="6">
    <source>
        <dbReference type="ARBA" id="ARBA00022962"/>
    </source>
</evidence>
<feature type="active site" description="For GATase activity" evidence="8">
    <location>
        <position position="2"/>
    </location>
</feature>
<keyword evidence="6 8" id="KW-0315">Glutamine amidotransferase</keyword>
<dbReference type="CDD" id="cd01991">
    <property type="entry name" value="Asn_synthase_B_C"/>
    <property type="match status" value="1"/>
</dbReference>
<dbReference type="InterPro" id="IPR017932">
    <property type="entry name" value="GATase_2_dom"/>
</dbReference>
<sequence length="598" mass="69646">MCGIAGSINFKLNTDILKQSLYHRGPDEQSIYEYENISLFHFRLSIQDLISGQQPYHFEDYTIIFNGEIYNHLELRKELKEFSFSTNSDTETLLKLYIKYKDRMFEKIDGMFAFCILDKNENKLILSKDRVGKKPLYLYSNNSSLIFSSELNSIKYQVKDLKINETAIEAYLRCGFFFEEFTAYENIQNLKAGHYYEIDISTLDIEEKQYFDLKDFYINKNSLSFEESLNKLDNLLHKSIKNRIESSDLEVGAFLSGGIDSSLIVAIASQYVDDLKTFTVSFEGGYDESNLAQLTADKYNTNHHKISISMNLKNDIEKILLNYGQPFMDSSAIPSYYVSKEAKKHVTVILNGDGADELFGGYRRYVPSANSILDIASYFSFLTKVIPKPHNKKSLYNYLFRLLTISGKKDLDFYLSSTTDLFEDEYLFKPNYIFEKMNKLIKDTSLDPLSKMLYLDSKMLLFSDLLVKMDIATMANSIEGRSPFLSKYMLEFAPTLKNEYKIKGKNTKYILRELSKKYLPVELITQPKRGFEVPLKKWVESDLKNNIFESLSNNSYSSNFVEKSFINNLLDKKFNISDEKRAKILWSMYCLEVWKRNQ</sequence>
<dbReference type="GO" id="GO:0005524">
    <property type="term" value="F:ATP binding"/>
    <property type="evidence" value="ECO:0007669"/>
    <property type="project" value="UniProtKB-KW"/>
</dbReference>
<dbReference type="InterPro" id="IPR029055">
    <property type="entry name" value="Ntn_hydrolases_N"/>
</dbReference>
<dbReference type="InterPro" id="IPR001962">
    <property type="entry name" value="Asn_synthase"/>
</dbReference>
<dbReference type="SUPFAM" id="SSF52402">
    <property type="entry name" value="Adenine nucleotide alpha hydrolases-like"/>
    <property type="match status" value="1"/>
</dbReference>
<evidence type="ECO:0000313" key="13">
    <source>
        <dbReference type="Proteomes" id="UP001171529"/>
    </source>
</evidence>
<evidence type="ECO:0000256" key="8">
    <source>
        <dbReference type="PIRSR" id="PIRSR001589-1"/>
    </source>
</evidence>
<dbReference type="NCBIfam" id="TIGR01536">
    <property type="entry name" value="asn_synth_AEB"/>
    <property type="match status" value="1"/>
</dbReference>
<dbReference type="GO" id="GO:0006529">
    <property type="term" value="P:asparagine biosynthetic process"/>
    <property type="evidence" value="ECO:0007669"/>
    <property type="project" value="UniProtKB-KW"/>
</dbReference>
<dbReference type="EMBL" id="JAPZDC010000001">
    <property type="protein sequence ID" value="MDN5062701.1"/>
    <property type="molecule type" value="Genomic_DNA"/>
</dbReference>
<dbReference type="InterPro" id="IPR033738">
    <property type="entry name" value="AsnB_N"/>
</dbReference>
<keyword evidence="8" id="KW-0061">Asparagine biosynthesis</keyword>
<comment type="catalytic activity">
    <reaction evidence="7">
        <text>L-aspartate + L-glutamine + ATP + H2O = L-asparagine + L-glutamate + AMP + diphosphate + H(+)</text>
        <dbReference type="Rhea" id="RHEA:12228"/>
        <dbReference type="ChEBI" id="CHEBI:15377"/>
        <dbReference type="ChEBI" id="CHEBI:15378"/>
        <dbReference type="ChEBI" id="CHEBI:29985"/>
        <dbReference type="ChEBI" id="CHEBI:29991"/>
        <dbReference type="ChEBI" id="CHEBI:30616"/>
        <dbReference type="ChEBI" id="CHEBI:33019"/>
        <dbReference type="ChEBI" id="CHEBI:58048"/>
        <dbReference type="ChEBI" id="CHEBI:58359"/>
        <dbReference type="ChEBI" id="CHEBI:456215"/>
        <dbReference type="EC" id="6.3.5.4"/>
    </reaction>
</comment>
<evidence type="ECO:0000256" key="3">
    <source>
        <dbReference type="ARBA" id="ARBA00012737"/>
    </source>
</evidence>
<keyword evidence="4 9" id="KW-0547">Nucleotide-binding</keyword>
<dbReference type="Proteomes" id="UP001171529">
    <property type="component" value="Unassembled WGS sequence"/>
</dbReference>
<protein>
    <recommendedName>
        <fullName evidence="3">asparagine synthase (glutamine-hydrolyzing)</fullName>
        <ecNumber evidence="3">6.3.5.4</ecNumber>
    </recommendedName>
</protein>
<dbReference type="InterPro" id="IPR051786">
    <property type="entry name" value="ASN_synthetase/amidase"/>
</dbReference>
<comment type="caution">
    <text evidence="12">The sequence shown here is derived from an EMBL/GenBank/DDBJ whole genome shotgun (WGS) entry which is preliminary data.</text>
</comment>
<dbReference type="RefSeq" id="WP_301344664.1">
    <property type="nucleotide sequence ID" value="NZ_JAPRAE010000005.1"/>
</dbReference>
<dbReference type="Pfam" id="PF00733">
    <property type="entry name" value="Asn_synthase"/>
    <property type="match status" value="1"/>
</dbReference>